<gene>
    <name evidence="1" type="ORF">A6V39_03525</name>
</gene>
<proteinExistence type="predicted"/>
<evidence type="ECO:0000313" key="1">
    <source>
        <dbReference type="EMBL" id="OAL09956.1"/>
    </source>
</evidence>
<sequence>MKTGTTILSIGAGLGTLGGAGALTSHFLLSSRVIDVLKQKGHDFLNFENDTDLTTWKTIAKAYSAGKNKLGTLVINAPASSQEVPEADARKLRNACKDIINSKNYTDDTLKATEQWCVKPITVQALANKNRKVLELEESKDNDTVQWDAKTIDYVKPNAENKIPNATLKAVTIDKVEDRKKIKADCRTLRDKYTHDKDFHENYKQFETWCTVNK</sequence>
<dbReference type="Proteomes" id="UP000077623">
    <property type="component" value="Unassembled WGS sequence"/>
</dbReference>
<dbReference type="RefSeq" id="WP_187150341.1">
    <property type="nucleotide sequence ID" value="NZ_LWUJ01000012.1"/>
</dbReference>
<accession>A0A1A9QDC0</accession>
<dbReference type="EMBL" id="LWUJ01000012">
    <property type="protein sequence ID" value="OAL09956.1"/>
    <property type="molecule type" value="Genomic_DNA"/>
</dbReference>
<keyword evidence="2" id="KW-1185">Reference proteome</keyword>
<dbReference type="AlphaFoldDB" id="A0A1A9QDC0"/>
<name>A0A1A9QDC0_9MOLU</name>
<dbReference type="STRING" id="432608.A6V39_03525"/>
<reference evidence="2" key="1">
    <citation type="submission" date="2016-04" db="EMBL/GenBank/DDBJ databases">
        <authorList>
            <person name="Quiroz-Castaneda R.E."/>
            <person name="Martinez-Ocampo F."/>
        </authorList>
    </citation>
    <scope>NUCLEOTIDE SEQUENCE [LARGE SCALE GENOMIC DNA]</scope>
    <source>
        <strain evidence="2">INIFAP01</strain>
    </source>
</reference>
<evidence type="ECO:0000313" key="2">
    <source>
        <dbReference type="Proteomes" id="UP000077623"/>
    </source>
</evidence>
<protein>
    <submittedName>
        <fullName evidence="1">Uncharacterized protein</fullName>
    </submittedName>
</protein>
<organism evidence="1 2">
    <name type="scientific">Candidatus Mycoplasma haematobovis</name>
    <dbReference type="NCBI Taxonomy" id="432608"/>
    <lineage>
        <taxon>Bacteria</taxon>
        <taxon>Bacillati</taxon>
        <taxon>Mycoplasmatota</taxon>
        <taxon>Mollicutes</taxon>
        <taxon>Mycoplasmataceae</taxon>
        <taxon>Mycoplasma</taxon>
    </lineage>
</organism>
<comment type="caution">
    <text evidence="1">The sequence shown here is derived from an EMBL/GenBank/DDBJ whole genome shotgun (WGS) entry which is preliminary data.</text>
</comment>